<evidence type="ECO:0000313" key="2">
    <source>
        <dbReference type="Proteomes" id="UP000294588"/>
    </source>
</evidence>
<dbReference type="EC" id="1.17.1.8" evidence="1"/>
<protein>
    <submittedName>
        <fullName evidence="1">4-hydroxy-tetrahydrodipicolinate reductase</fullName>
        <ecNumber evidence="1">1.17.1.8</ecNumber>
    </submittedName>
</protein>
<name>A0AC61QII4_9BACT</name>
<keyword evidence="2" id="KW-1185">Reference proteome</keyword>
<organism evidence="1 2">
    <name type="scientific">Candidatus Syntrophosphaera thermopropionivorans</name>
    <dbReference type="NCBI Taxonomy" id="2593015"/>
    <lineage>
        <taxon>Bacteria</taxon>
        <taxon>Pseudomonadati</taxon>
        <taxon>Candidatus Cloacimonadota</taxon>
        <taxon>Candidatus Cloacimonadia</taxon>
        <taxon>Candidatus Cloacimonadales</taxon>
        <taxon>Candidatus Cloacimonadaceae</taxon>
        <taxon>Candidatus Syntrophosphaera</taxon>
    </lineage>
</organism>
<accession>A0AC61QII4</accession>
<comment type="caution">
    <text evidence="1">The sequence shown here is derived from an EMBL/GenBank/DDBJ whole genome shotgun (WGS) entry which is preliminary data.</text>
</comment>
<keyword evidence="1" id="KW-0560">Oxidoreductase</keyword>
<evidence type="ECO:0000313" key="1">
    <source>
        <dbReference type="EMBL" id="TDF72736.1"/>
    </source>
</evidence>
<dbReference type="Proteomes" id="UP000294588">
    <property type="component" value="Unassembled WGS sequence"/>
</dbReference>
<proteinExistence type="predicted"/>
<dbReference type="EMBL" id="SMOG01000018">
    <property type="protein sequence ID" value="TDF72736.1"/>
    <property type="molecule type" value="Genomic_DNA"/>
</dbReference>
<reference evidence="1" key="1">
    <citation type="submission" date="2019-03" db="EMBL/GenBank/DDBJ databases">
        <title>Candidatus Syntrophosphaera thermopropionivorans: a novel player in syntrophic propionate oxidation during anaerobic digestion.</title>
        <authorList>
            <person name="Dyksma S."/>
        </authorList>
    </citation>
    <scope>NUCLEOTIDE SEQUENCE</scope>
    <source>
        <strain evidence="1">W5</strain>
    </source>
</reference>
<sequence>MMLNITLIGYGKMGKMIASLAEQHGCKVKSIIDPHQEGCEKEIREDLLGEVCIDFTQPQSVLENIKKVAAVGKHMVVGTTGWNKYEDEVRKIVEANNIGLVFGANFSIGMNIFNRIVRYAASLCDKFPIYDVCGWEMHHNQKADSPSGTAIQLAETIISQSSTKETAIYDRLNRPINKSELHFASLRGGSEPGWHNIIFDSENDTIELSHHVRSRACFATGALKAAQWISVHKGMYSFNQMMEDLLC</sequence>
<gene>
    <name evidence="1" type="primary">dapB</name>
    <name evidence="1" type="ORF">E0946_05565</name>
</gene>